<dbReference type="Proteomes" id="UP000070444">
    <property type="component" value="Unassembled WGS sequence"/>
</dbReference>
<reference evidence="2 3" key="1">
    <citation type="journal article" date="2015" name="Genome Biol. Evol.">
        <title>Phylogenomic analyses indicate that early fungi evolved digesting cell walls of algal ancestors of land plants.</title>
        <authorList>
            <person name="Chang Y."/>
            <person name="Wang S."/>
            <person name="Sekimoto S."/>
            <person name="Aerts A.L."/>
            <person name="Choi C."/>
            <person name="Clum A."/>
            <person name="LaButti K.M."/>
            <person name="Lindquist E.A."/>
            <person name="Yee Ngan C."/>
            <person name="Ohm R.A."/>
            <person name="Salamov A.A."/>
            <person name="Grigoriev I.V."/>
            <person name="Spatafora J.W."/>
            <person name="Berbee M.L."/>
        </authorList>
    </citation>
    <scope>NUCLEOTIDE SEQUENCE [LARGE SCALE GENOMIC DNA]</scope>
    <source>
        <strain evidence="2 3">NRRL 28638</strain>
    </source>
</reference>
<protein>
    <submittedName>
        <fullName evidence="2">Uncharacterized protein</fullName>
    </submittedName>
</protein>
<feature type="transmembrane region" description="Helical" evidence="1">
    <location>
        <begin position="63"/>
        <end position="89"/>
    </location>
</feature>
<accession>A0A137PD99</accession>
<evidence type="ECO:0000313" key="3">
    <source>
        <dbReference type="Proteomes" id="UP000070444"/>
    </source>
</evidence>
<name>A0A137PD99_CONC2</name>
<sequence>MNFLIFIDTGVYLMQYTIDENKFYNLANVLDFVISLLFLLIECIINAQIIFKLFSKVSNQSNAYYKIIAFKIIGVLTLYLILDLILMTLDITNNQMYACFFWGIDYSFKIQMETLCLGKLRDMIVTMEHYENSDFRRGSRVFNEAWPF</sequence>
<gene>
    <name evidence="2" type="ORF">CONCODRAFT_4108</name>
</gene>
<keyword evidence="1" id="KW-0472">Membrane</keyword>
<keyword evidence="3" id="KW-1185">Reference proteome</keyword>
<dbReference type="AlphaFoldDB" id="A0A137PD99"/>
<keyword evidence="1" id="KW-1133">Transmembrane helix</keyword>
<organism evidence="2 3">
    <name type="scientific">Conidiobolus coronatus (strain ATCC 28846 / CBS 209.66 / NRRL 28638)</name>
    <name type="common">Delacroixia coronata</name>
    <dbReference type="NCBI Taxonomy" id="796925"/>
    <lineage>
        <taxon>Eukaryota</taxon>
        <taxon>Fungi</taxon>
        <taxon>Fungi incertae sedis</taxon>
        <taxon>Zoopagomycota</taxon>
        <taxon>Entomophthoromycotina</taxon>
        <taxon>Entomophthoromycetes</taxon>
        <taxon>Entomophthorales</taxon>
        <taxon>Ancylistaceae</taxon>
        <taxon>Conidiobolus</taxon>
    </lineage>
</organism>
<evidence type="ECO:0000256" key="1">
    <source>
        <dbReference type="SAM" id="Phobius"/>
    </source>
</evidence>
<dbReference type="EMBL" id="KQ964443">
    <property type="protein sequence ID" value="KXN72963.1"/>
    <property type="molecule type" value="Genomic_DNA"/>
</dbReference>
<proteinExistence type="predicted"/>
<feature type="transmembrane region" description="Helical" evidence="1">
    <location>
        <begin position="32"/>
        <end position="51"/>
    </location>
</feature>
<evidence type="ECO:0000313" key="2">
    <source>
        <dbReference type="EMBL" id="KXN72963.1"/>
    </source>
</evidence>
<keyword evidence="1" id="KW-0812">Transmembrane</keyword>